<accession>A0A1I0TH78</accession>
<evidence type="ECO:0000313" key="2">
    <source>
        <dbReference type="Proteomes" id="UP000198836"/>
    </source>
</evidence>
<name>A0A1I0TH78_9SPHI</name>
<gene>
    <name evidence="1" type="ORF">SAMN04488511_109208</name>
</gene>
<dbReference type="AlphaFoldDB" id="A0A1I0TH78"/>
<organism evidence="1 2">
    <name type="scientific">Pedobacter suwonensis</name>
    <dbReference type="NCBI Taxonomy" id="332999"/>
    <lineage>
        <taxon>Bacteria</taxon>
        <taxon>Pseudomonadati</taxon>
        <taxon>Bacteroidota</taxon>
        <taxon>Sphingobacteriia</taxon>
        <taxon>Sphingobacteriales</taxon>
        <taxon>Sphingobacteriaceae</taxon>
        <taxon>Pedobacter</taxon>
    </lineage>
</organism>
<reference evidence="2" key="1">
    <citation type="submission" date="2016-10" db="EMBL/GenBank/DDBJ databases">
        <authorList>
            <person name="Varghese N."/>
            <person name="Submissions S."/>
        </authorList>
    </citation>
    <scope>NUCLEOTIDE SEQUENCE [LARGE SCALE GENOMIC DNA]</scope>
    <source>
        <strain evidence="2">DSM 18130</strain>
    </source>
</reference>
<protein>
    <submittedName>
        <fullName evidence="1">Uncharacterized protein</fullName>
    </submittedName>
</protein>
<dbReference type="Proteomes" id="UP000198836">
    <property type="component" value="Unassembled WGS sequence"/>
</dbReference>
<dbReference type="OrthoDB" id="9759819at2"/>
<dbReference type="EMBL" id="FOJM01000009">
    <property type="protein sequence ID" value="SFA50913.1"/>
    <property type="molecule type" value="Genomic_DNA"/>
</dbReference>
<evidence type="ECO:0000313" key="1">
    <source>
        <dbReference type="EMBL" id="SFA50913.1"/>
    </source>
</evidence>
<proteinExistence type="predicted"/>
<keyword evidence="2" id="KW-1185">Reference proteome</keyword>
<dbReference type="RefSeq" id="WP_090984169.1">
    <property type="nucleotide sequence ID" value="NZ_FOJM01000009.1"/>
</dbReference>
<sequence>MSKARRNQRQQQRGKVTLSKLTFHKLNWLVRKNRLMLFIRQKDYHAVPELIGRNKTLAAYFRNQWERYVGTWDLIFTRTIEGRKLILQSRMKSLAAQFQNKVEHINKWR</sequence>
<dbReference type="STRING" id="332999.SAMN04488511_109208"/>